<reference evidence="13 14" key="1">
    <citation type="journal article" date="2011" name="Proc. Natl. Acad. Sci. U.S.A.">
        <title>Comparative genomics of xylose-fermenting fungi for enhanced biofuel production.</title>
        <authorList>
            <person name="Wohlbach D.J."/>
            <person name="Kuo A."/>
            <person name="Sato T.K."/>
            <person name="Potts K.M."/>
            <person name="Salamov A.A."/>
            <person name="LaButti K.M."/>
            <person name="Sun H."/>
            <person name="Clum A."/>
            <person name="Pangilinan J.L."/>
            <person name="Lindquist E.A."/>
            <person name="Lucas S."/>
            <person name="Lapidus A."/>
            <person name="Jin M."/>
            <person name="Gunawan C."/>
            <person name="Balan V."/>
            <person name="Dale B.E."/>
            <person name="Jeffries T.W."/>
            <person name="Zinkel R."/>
            <person name="Barry K.W."/>
            <person name="Grigoriev I.V."/>
            <person name="Gasch A.P."/>
        </authorList>
    </citation>
    <scope>NUCLEOTIDE SEQUENCE [LARGE SCALE GENOMIC DNA]</scope>
    <source>
        <strain evidence="14">NRRL Y-27907 / 11-Y1</strain>
    </source>
</reference>
<dbReference type="GO" id="GO:0070189">
    <property type="term" value="P:kynurenine metabolic process"/>
    <property type="evidence" value="ECO:0007669"/>
    <property type="project" value="TreeGrafter"/>
</dbReference>
<dbReference type="GO" id="GO:0071949">
    <property type="term" value="F:FAD binding"/>
    <property type="evidence" value="ECO:0007669"/>
    <property type="project" value="InterPro"/>
</dbReference>
<dbReference type="InterPro" id="IPR027545">
    <property type="entry name" value="Kynurenine_monooxygenase"/>
</dbReference>
<dbReference type="EMBL" id="GL996503">
    <property type="protein sequence ID" value="EGW31198.1"/>
    <property type="molecule type" value="Genomic_DNA"/>
</dbReference>
<dbReference type="SUPFAM" id="SSF51905">
    <property type="entry name" value="FAD/NAD(P)-binding domain"/>
    <property type="match status" value="1"/>
</dbReference>
<evidence type="ECO:0000256" key="2">
    <source>
        <dbReference type="ARBA" id="ARBA00022630"/>
    </source>
</evidence>
<accession>G3AQW9</accession>
<gene>
    <name evidence="11" type="primary">BNA4</name>
    <name evidence="13" type="ORF">SPAPADRAFT_61779</name>
</gene>
<comment type="catalytic activity">
    <reaction evidence="10 11">
        <text>L-kynurenine + NADPH + O2 + H(+) = 3-hydroxy-L-kynurenine + NADP(+) + H2O</text>
        <dbReference type="Rhea" id="RHEA:20545"/>
        <dbReference type="ChEBI" id="CHEBI:15377"/>
        <dbReference type="ChEBI" id="CHEBI:15378"/>
        <dbReference type="ChEBI" id="CHEBI:15379"/>
        <dbReference type="ChEBI" id="CHEBI:57783"/>
        <dbReference type="ChEBI" id="CHEBI:57959"/>
        <dbReference type="ChEBI" id="CHEBI:58125"/>
        <dbReference type="ChEBI" id="CHEBI:58349"/>
        <dbReference type="EC" id="1.14.13.9"/>
    </reaction>
</comment>
<dbReference type="InterPro" id="IPR036188">
    <property type="entry name" value="FAD/NAD-bd_sf"/>
</dbReference>
<evidence type="ECO:0000313" key="13">
    <source>
        <dbReference type="EMBL" id="EGW31198.1"/>
    </source>
</evidence>
<dbReference type="PANTHER" id="PTHR46028:SF2">
    <property type="entry name" value="KYNURENINE 3-MONOOXYGENASE"/>
    <property type="match status" value="1"/>
</dbReference>
<keyword evidence="5 11" id="KW-0274">FAD</keyword>
<sequence length="493" mass="56272">MDSVNTSAILENNHHIPTMVNSHDSSSQGETVGIVGAGLVGCLAALAFAKKGYSVTLFELRSDPRTVKDRSQKNLRSINLAISNRGIRAMKYVDEEITDRVLEYIVPMKGRMIHDLTGTKQESQLYGLYGECINSIDRGFLNECLLNELDMQENVRVLFDHKLIRLNDITTEVKPSMVFLDSKQHNEFKTFKFDYIVGADGAHSQFRYQMSRFSRLNYSQNYVDMQYLELYIPPNEDPEAVSRFHINPNHLHIWPRHNYMLIALANKDGSFTSTFFSPWSVIESLKTSEEFLTFFQENFPDAYDLIGEEALATAYEKNPRGSLMQVSAYPYHSPNGRAILIGDAAHSMVPFYGQGMNCGFEDVRVLMELIEETEDIQAAFIKYSDVRKKDLDAICKLALENFYEMSTKVTSIGYLIKKNLDYTLAKYCNGKYFQWLPLYTMISFRDDIPYHEAVEIEARQQKTLTGINYAVAGAAIVGVVTKLLQLYSKLNKK</sequence>
<dbReference type="GO" id="GO:0005741">
    <property type="term" value="C:mitochondrial outer membrane"/>
    <property type="evidence" value="ECO:0007669"/>
    <property type="project" value="UniProtKB-SubCell"/>
</dbReference>
<dbReference type="HOGENOM" id="CLU_023210_0_1_1"/>
<keyword evidence="14" id="KW-1185">Reference proteome</keyword>
<comment type="pathway">
    <text evidence="11">Cofactor biosynthesis; NAD(+) biosynthesis; quinolinate from L-kynurenine: step 1/3.</text>
</comment>
<keyword evidence="4 11" id="KW-1000">Mitochondrion outer membrane</keyword>
<dbReference type="AlphaFoldDB" id="G3AQW9"/>
<dbReference type="FunFam" id="3.50.50.60:FF:000129">
    <property type="entry name" value="Kynurenine 3-monooxygenase"/>
    <property type="match status" value="1"/>
</dbReference>
<keyword evidence="6 11" id="KW-0521">NADP</keyword>
<keyword evidence="11" id="KW-0472">Membrane</keyword>
<dbReference type="GeneID" id="18874043"/>
<evidence type="ECO:0000256" key="3">
    <source>
        <dbReference type="ARBA" id="ARBA00022642"/>
    </source>
</evidence>
<dbReference type="InParanoid" id="G3AQW9"/>
<dbReference type="RefSeq" id="XP_007375976.1">
    <property type="nucleotide sequence ID" value="XM_007375914.1"/>
</dbReference>
<protein>
    <recommendedName>
        <fullName evidence="11">Kynurenine 3-monooxygenase</fullName>
        <ecNumber evidence="11">1.14.13.9</ecNumber>
    </recommendedName>
    <alternativeName>
        <fullName evidence="11">Biosynthesis of nicotinic acid protein 4</fullName>
    </alternativeName>
    <alternativeName>
        <fullName evidence="11">Kynurenine 3-hydroxylase</fullName>
    </alternativeName>
</protein>
<dbReference type="FunCoup" id="G3AQW9">
    <property type="interactions" value="783"/>
</dbReference>
<dbReference type="KEGG" id="spaa:SPAPADRAFT_61779"/>
<keyword evidence="9 11" id="KW-0496">Mitochondrion</keyword>
<dbReference type="UniPathway" id="UPA00253">
    <property type="reaction ID" value="UER00328"/>
</dbReference>
<proteinExistence type="inferred from homology"/>
<dbReference type="OMA" id="REFMFIA"/>
<dbReference type="eggNOG" id="KOG2614">
    <property type="taxonomic scope" value="Eukaryota"/>
</dbReference>
<evidence type="ECO:0000259" key="12">
    <source>
        <dbReference type="Pfam" id="PF01494"/>
    </source>
</evidence>
<evidence type="ECO:0000256" key="9">
    <source>
        <dbReference type="ARBA" id="ARBA00023128"/>
    </source>
</evidence>
<evidence type="ECO:0000256" key="6">
    <source>
        <dbReference type="ARBA" id="ARBA00022857"/>
    </source>
</evidence>
<feature type="domain" description="FAD-binding" evidence="12">
    <location>
        <begin position="31"/>
        <end position="369"/>
    </location>
</feature>
<dbReference type="OrthoDB" id="10053569at2759"/>
<evidence type="ECO:0000256" key="1">
    <source>
        <dbReference type="ARBA" id="ARBA00001974"/>
    </source>
</evidence>
<evidence type="ECO:0000256" key="10">
    <source>
        <dbReference type="ARBA" id="ARBA00047818"/>
    </source>
</evidence>
<evidence type="ECO:0000313" key="14">
    <source>
        <dbReference type="Proteomes" id="UP000000709"/>
    </source>
</evidence>
<dbReference type="GO" id="GO:0019805">
    <property type="term" value="P:quinolinate biosynthetic process"/>
    <property type="evidence" value="ECO:0007669"/>
    <property type="project" value="UniProtKB-UniRule"/>
</dbReference>
<dbReference type="GO" id="GO:0004502">
    <property type="term" value="F:kynurenine 3-monooxygenase activity"/>
    <property type="evidence" value="ECO:0007669"/>
    <property type="project" value="UniProtKB-UniRule"/>
</dbReference>
<dbReference type="GO" id="GO:0043420">
    <property type="term" value="P:anthranilate metabolic process"/>
    <property type="evidence" value="ECO:0007669"/>
    <property type="project" value="UniProtKB-UniRule"/>
</dbReference>
<organism evidence="14">
    <name type="scientific">Spathaspora passalidarum (strain NRRL Y-27907 / 11-Y1)</name>
    <dbReference type="NCBI Taxonomy" id="619300"/>
    <lineage>
        <taxon>Eukaryota</taxon>
        <taxon>Fungi</taxon>
        <taxon>Dikarya</taxon>
        <taxon>Ascomycota</taxon>
        <taxon>Saccharomycotina</taxon>
        <taxon>Pichiomycetes</taxon>
        <taxon>Debaryomycetaceae</taxon>
        <taxon>Spathaspora</taxon>
    </lineage>
</organism>
<dbReference type="Gene3D" id="3.50.50.60">
    <property type="entry name" value="FAD/NAD(P)-binding domain"/>
    <property type="match status" value="1"/>
</dbReference>
<keyword evidence="8 11" id="KW-0503">Monooxygenase</keyword>
<dbReference type="InterPro" id="IPR002938">
    <property type="entry name" value="FAD-bd"/>
</dbReference>
<dbReference type="HAMAP" id="MF_01971">
    <property type="entry name" value="Kynurenine_monooxygenase"/>
    <property type="match status" value="1"/>
</dbReference>
<dbReference type="Pfam" id="PF01494">
    <property type="entry name" value="FAD_binding_3"/>
    <property type="match status" value="1"/>
</dbReference>
<name>G3AQW9_SPAPN</name>
<evidence type="ECO:0000256" key="5">
    <source>
        <dbReference type="ARBA" id="ARBA00022827"/>
    </source>
</evidence>
<evidence type="ECO:0000256" key="7">
    <source>
        <dbReference type="ARBA" id="ARBA00023002"/>
    </source>
</evidence>
<evidence type="ECO:0000256" key="8">
    <source>
        <dbReference type="ARBA" id="ARBA00023033"/>
    </source>
</evidence>
<dbReference type="STRING" id="619300.G3AQW9"/>
<evidence type="ECO:0000256" key="11">
    <source>
        <dbReference type="HAMAP-Rule" id="MF_03018"/>
    </source>
</evidence>
<comment type="cofactor">
    <cofactor evidence="1 11">
        <name>FAD</name>
        <dbReference type="ChEBI" id="CHEBI:57692"/>
    </cofactor>
</comment>
<dbReference type="EC" id="1.14.13.9" evidence="11"/>
<keyword evidence="2 11" id="KW-0285">Flavoprotein</keyword>
<dbReference type="Proteomes" id="UP000000709">
    <property type="component" value="Unassembled WGS sequence"/>
</dbReference>
<comment type="similarity">
    <text evidence="11">Belongs to the aromatic-ring hydroxylase family. KMO subfamily.</text>
</comment>
<keyword evidence="3 11" id="KW-0662">Pyridine nucleotide biosynthesis</keyword>
<dbReference type="PRINTS" id="PR00420">
    <property type="entry name" value="RNGMNOXGNASE"/>
</dbReference>
<dbReference type="GO" id="GO:0006569">
    <property type="term" value="P:L-tryptophan catabolic process"/>
    <property type="evidence" value="ECO:0007669"/>
    <property type="project" value="UniProtKB-UniRule"/>
</dbReference>
<comment type="subcellular location">
    <subcellularLocation>
        <location evidence="11">Mitochondrion outer membrane</location>
    </subcellularLocation>
</comment>
<comment type="function">
    <text evidence="11">Catalyzes the hydroxylation of L-kynurenine (L-Kyn) to form 3-hydroxy-L-kynurenine (L-3OHKyn). Required for synthesis of quinolinic acid.</text>
</comment>
<keyword evidence="7 11" id="KW-0560">Oxidoreductase</keyword>
<dbReference type="GO" id="GO:0034354">
    <property type="term" value="P:'de novo' NAD+ biosynthetic process from L-tryptophan"/>
    <property type="evidence" value="ECO:0007669"/>
    <property type="project" value="UniProtKB-UniRule"/>
</dbReference>
<dbReference type="PANTHER" id="PTHR46028">
    <property type="entry name" value="KYNURENINE 3-MONOOXYGENASE"/>
    <property type="match status" value="1"/>
</dbReference>
<evidence type="ECO:0000256" key="4">
    <source>
        <dbReference type="ARBA" id="ARBA00022787"/>
    </source>
</evidence>